<reference evidence="1 2" key="1">
    <citation type="submission" date="2024-02" db="EMBL/GenBank/DDBJ databases">
        <title>A draft genome for the cacao thread blight pathogen Marasmius crinis-equi.</title>
        <authorList>
            <person name="Cohen S.P."/>
            <person name="Baruah I.K."/>
            <person name="Amoako-Attah I."/>
            <person name="Bukari Y."/>
            <person name="Meinhardt L.W."/>
            <person name="Bailey B.A."/>
        </authorList>
    </citation>
    <scope>NUCLEOTIDE SEQUENCE [LARGE SCALE GENOMIC DNA]</scope>
    <source>
        <strain evidence="1 2">GH-76</strain>
    </source>
</reference>
<dbReference type="EMBL" id="JBAHYK010002471">
    <property type="protein sequence ID" value="KAL0565001.1"/>
    <property type="molecule type" value="Genomic_DNA"/>
</dbReference>
<name>A0ABR3EQ34_9AGAR</name>
<dbReference type="Proteomes" id="UP001465976">
    <property type="component" value="Unassembled WGS sequence"/>
</dbReference>
<evidence type="ECO:0000313" key="1">
    <source>
        <dbReference type="EMBL" id="KAL0565001.1"/>
    </source>
</evidence>
<comment type="caution">
    <text evidence="1">The sequence shown here is derived from an EMBL/GenBank/DDBJ whole genome shotgun (WGS) entry which is preliminary data.</text>
</comment>
<proteinExistence type="predicted"/>
<gene>
    <name evidence="1" type="ORF">V5O48_017035</name>
</gene>
<protein>
    <submittedName>
        <fullName evidence="1">Uncharacterized protein</fullName>
    </submittedName>
</protein>
<accession>A0ABR3EQ34</accession>
<organism evidence="1 2">
    <name type="scientific">Marasmius crinis-equi</name>
    <dbReference type="NCBI Taxonomy" id="585013"/>
    <lineage>
        <taxon>Eukaryota</taxon>
        <taxon>Fungi</taxon>
        <taxon>Dikarya</taxon>
        <taxon>Basidiomycota</taxon>
        <taxon>Agaricomycotina</taxon>
        <taxon>Agaricomycetes</taxon>
        <taxon>Agaricomycetidae</taxon>
        <taxon>Agaricales</taxon>
        <taxon>Marasmiineae</taxon>
        <taxon>Marasmiaceae</taxon>
        <taxon>Marasmius</taxon>
    </lineage>
</organism>
<evidence type="ECO:0000313" key="2">
    <source>
        <dbReference type="Proteomes" id="UP001465976"/>
    </source>
</evidence>
<sequence length="104" mass="11257">MALSMWPRSGRGKAPGELAEFESMLDAGPGSTAAADSMDAFINGSKNMIGWKEGEYTFIDLFESIRVIGDWLEDGEVKGASEIRSAGVKASRKLVFVQQLIDLV</sequence>
<keyword evidence="2" id="KW-1185">Reference proteome</keyword>